<dbReference type="EMBL" id="JAOYFB010000040">
    <property type="protein sequence ID" value="KAK4035774.1"/>
    <property type="molecule type" value="Genomic_DNA"/>
</dbReference>
<keyword evidence="2" id="KW-1185">Reference proteome</keyword>
<comment type="caution">
    <text evidence="1">The sequence shown here is derived from an EMBL/GenBank/DDBJ whole genome shotgun (WGS) entry which is preliminary data.</text>
</comment>
<organism evidence="1 2">
    <name type="scientific">Daphnia magna</name>
    <dbReference type="NCBI Taxonomy" id="35525"/>
    <lineage>
        <taxon>Eukaryota</taxon>
        <taxon>Metazoa</taxon>
        <taxon>Ecdysozoa</taxon>
        <taxon>Arthropoda</taxon>
        <taxon>Crustacea</taxon>
        <taxon>Branchiopoda</taxon>
        <taxon>Diplostraca</taxon>
        <taxon>Cladocera</taxon>
        <taxon>Anomopoda</taxon>
        <taxon>Daphniidae</taxon>
        <taxon>Daphnia</taxon>
    </lineage>
</organism>
<accession>A0ABR0B2C6</accession>
<sequence>MGVAITLLIRKDMDLVFKFSKARIYPTSVTAGKLSGFLSWPIQQLREKLKEAERSRSAAPAVLLVLPADFCLD</sequence>
<evidence type="ECO:0000313" key="1">
    <source>
        <dbReference type="EMBL" id="KAK4035774.1"/>
    </source>
</evidence>
<name>A0ABR0B2C6_9CRUS</name>
<gene>
    <name evidence="1" type="ORF">OUZ56_027857</name>
</gene>
<evidence type="ECO:0000313" key="2">
    <source>
        <dbReference type="Proteomes" id="UP001234178"/>
    </source>
</evidence>
<dbReference type="Proteomes" id="UP001234178">
    <property type="component" value="Unassembled WGS sequence"/>
</dbReference>
<proteinExistence type="predicted"/>
<protein>
    <submittedName>
        <fullName evidence="1">Uncharacterized protein</fullName>
    </submittedName>
</protein>
<reference evidence="1 2" key="1">
    <citation type="journal article" date="2023" name="Nucleic Acids Res.">
        <title>The hologenome of Daphnia magna reveals possible DNA methylation and microbiome-mediated evolution of the host genome.</title>
        <authorList>
            <person name="Chaturvedi A."/>
            <person name="Li X."/>
            <person name="Dhandapani V."/>
            <person name="Marshall H."/>
            <person name="Kissane S."/>
            <person name="Cuenca-Cambronero M."/>
            <person name="Asole G."/>
            <person name="Calvet F."/>
            <person name="Ruiz-Romero M."/>
            <person name="Marangio P."/>
            <person name="Guigo R."/>
            <person name="Rago D."/>
            <person name="Mirbahai L."/>
            <person name="Eastwood N."/>
            <person name="Colbourne J.K."/>
            <person name="Zhou J."/>
            <person name="Mallon E."/>
            <person name="Orsini L."/>
        </authorList>
    </citation>
    <scope>NUCLEOTIDE SEQUENCE [LARGE SCALE GENOMIC DNA]</scope>
    <source>
        <strain evidence="1">LRV0_1</strain>
    </source>
</reference>